<organism evidence="1 2">
    <name type="scientific">Vanrija pseudolonga</name>
    <dbReference type="NCBI Taxonomy" id="143232"/>
    <lineage>
        <taxon>Eukaryota</taxon>
        <taxon>Fungi</taxon>
        <taxon>Dikarya</taxon>
        <taxon>Basidiomycota</taxon>
        <taxon>Agaricomycotina</taxon>
        <taxon>Tremellomycetes</taxon>
        <taxon>Trichosporonales</taxon>
        <taxon>Trichosporonaceae</taxon>
        <taxon>Vanrija</taxon>
    </lineage>
</organism>
<dbReference type="GeneID" id="87808495"/>
<reference evidence="1" key="1">
    <citation type="submission" date="2023-10" db="EMBL/GenBank/DDBJ databases">
        <authorList>
            <person name="Noh H."/>
        </authorList>
    </citation>
    <scope>NUCLEOTIDE SEQUENCE</scope>
    <source>
        <strain evidence="1">DUCC4014</strain>
    </source>
</reference>
<protein>
    <submittedName>
        <fullName evidence="1">Uncharacterized protein</fullName>
    </submittedName>
</protein>
<evidence type="ECO:0000313" key="1">
    <source>
        <dbReference type="EMBL" id="WOO81745.1"/>
    </source>
</evidence>
<dbReference type="RefSeq" id="XP_062627777.1">
    <property type="nucleotide sequence ID" value="XM_062771793.1"/>
</dbReference>
<sequence length="324" mass="36351">MSISRTAYPGIIDRIVAASGVDALFALRAASREFRDRADASLLRHVEIAPAPEGALRLFSPDCARRALPLRPELVRVADLRQFTPWEKDAISRDAQGGLTALQALRRVGDAILSPDWLPSAGVWIDYINLHKYPRELCDASDYDLDEGGIWEENDDNAYVGDVEKYQERDGGHIKRLEMRDLPCSQRKYIAHIRLDDESTEPSNCPHFFARVRASPFDMVVVVHPPLVEDKRAMTFQTALDVARLGVLEGLQEWKGMTLTVVGLEGIGHDGASFIATRREQDTDWLMDKADSHTRFLSMAAWLDELGEQSEVDGAWVERRALAP</sequence>
<accession>A0AAF0Y801</accession>
<name>A0AAF0Y801_9TREE</name>
<gene>
    <name evidence="1" type="ORF">LOC62_04G005266</name>
</gene>
<dbReference type="AlphaFoldDB" id="A0AAF0Y801"/>
<proteinExistence type="predicted"/>
<dbReference type="Proteomes" id="UP000827549">
    <property type="component" value="Chromosome 4"/>
</dbReference>
<evidence type="ECO:0000313" key="2">
    <source>
        <dbReference type="Proteomes" id="UP000827549"/>
    </source>
</evidence>
<keyword evidence="2" id="KW-1185">Reference proteome</keyword>
<dbReference type="EMBL" id="CP086717">
    <property type="protein sequence ID" value="WOO81745.1"/>
    <property type="molecule type" value="Genomic_DNA"/>
</dbReference>